<organism evidence="7 8">
    <name type="scientific">Candidatus Uhrbacteria bacterium RIFCSPHIGHO2_12_FULL_60_25</name>
    <dbReference type="NCBI Taxonomy" id="1802399"/>
    <lineage>
        <taxon>Bacteria</taxon>
        <taxon>Candidatus Uhriibacteriota</taxon>
    </lineage>
</organism>
<keyword evidence="3 5" id="KW-1133">Transmembrane helix</keyword>
<feature type="transmembrane region" description="Helical" evidence="5">
    <location>
        <begin position="30"/>
        <end position="46"/>
    </location>
</feature>
<feature type="domain" description="O-antigen ligase-related" evidence="6">
    <location>
        <begin position="135"/>
        <end position="270"/>
    </location>
</feature>
<dbReference type="Proteomes" id="UP000176603">
    <property type="component" value="Unassembled WGS sequence"/>
</dbReference>
<feature type="transmembrane region" description="Helical" evidence="5">
    <location>
        <begin position="53"/>
        <end position="75"/>
    </location>
</feature>
<feature type="transmembrane region" description="Helical" evidence="5">
    <location>
        <begin position="174"/>
        <end position="195"/>
    </location>
</feature>
<evidence type="ECO:0000256" key="1">
    <source>
        <dbReference type="ARBA" id="ARBA00004141"/>
    </source>
</evidence>
<keyword evidence="4 5" id="KW-0472">Membrane</keyword>
<feature type="transmembrane region" description="Helical" evidence="5">
    <location>
        <begin position="263"/>
        <end position="282"/>
    </location>
</feature>
<evidence type="ECO:0000313" key="7">
    <source>
        <dbReference type="EMBL" id="OGL78811.1"/>
    </source>
</evidence>
<dbReference type="EMBL" id="MGEH01000024">
    <property type="protein sequence ID" value="OGL78811.1"/>
    <property type="molecule type" value="Genomic_DNA"/>
</dbReference>
<dbReference type="GO" id="GO:0016020">
    <property type="term" value="C:membrane"/>
    <property type="evidence" value="ECO:0007669"/>
    <property type="project" value="UniProtKB-SubCell"/>
</dbReference>
<feature type="transmembrane region" description="Helical" evidence="5">
    <location>
        <begin position="216"/>
        <end position="243"/>
    </location>
</feature>
<feature type="transmembrane region" description="Helical" evidence="5">
    <location>
        <begin position="298"/>
        <end position="315"/>
    </location>
</feature>
<feature type="transmembrane region" description="Helical" evidence="5">
    <location>
        <begin position="131"/>
        <end position="154"/>
    </location>
</feature>
<dbReference type="Pfam" id="PF04932">
    <property type="entry name" value="Wzy_C"/>
    <property type="match status" value="1"/>
</dbReference>
<evidence type="ECO:0000256" key="4">
    <source>
        <dbReference type="ARBA" id="ARBA00023136"/>
    </source>
</evidence>
<sequence length="352" mass="38574">MIAVIATHLVSALSDFQPDPVLVLKYTLRPVLWIYLIYVVLTVNFVRSRRRLMMTLGVAAATGVIAALMGFASLVTPDASGQLFQRAHPLPILGVMPLGDNHNLLAEWFAVTIPITIALSLLVADARAKRLLVAAALFQALVALLTFARTVWIVLAFEALLAAFFVWRQQLRDWAPRLLLAVVFLIPLAIAMAAFSSTPLVQSSTSTRYMLSDIAVNLWLASPWIGTGAGSFVDRIATIRVFILEYGVPLDAHGFGQKLLAEVGLFGFAAVGWVMAWLYAYVRRRLVDFATPSRERDVFLILSIAAAGALVYQLFNTNYWTGKLWLPVGIMLAASRALRPKPASTPVQPIDA</sequence>
<accession>A0A1F7UKK1</accession>
<dbReference type="InterPro" id="IPR051533">
    <property type="entry name" value="WaaL-like"/>
</dbReference>
<dbReference type="PANTHER" id="PTHR37422:SF13">
    <property type="entry name" value="LIPOPOLYSACCHARIDE BIOSYNTHESIS PROTEIN PA4999-RELATED"/>
    <property type="match status" value="1"/>
</dbReference>
<dbReference type="PANTHER" id="PTHR37422">
    <property type="entry name" value="TEICHURONIC ACID BIOSYNTHESIS PROTEIN TUAE"/>
    <property type="match status" value="1"/>
</dbReference>
<dbReference type="AlphaFoldDB" id="A0A1F7UKK1"/>
<protein>
    <recommendedName>
        <fullName evidence="6">O-antigen ligase-related domain-containing protein</fullName>
    </recommendedName>
</protein>
<dbReference type="InterPro" id="IPR007016">
    <property type="entry name" value="O-antigen_ligase-rel_domated"/>
</dbReference>
<name>A0A1F7UKK1_9BACT</name>
<evidence type="ECO:0000256" key="5">
    <source>
        <dbReference type="SAM" id="Phobius"/>
    </source>
</evidence>
<proteinExistence type="predicted"/>
<evidence type="ECO:0000256" key="2">
    <source>
        <dbReference type="ARBA" id="ARBA00022692"/>
    </source>
</evidence>
<feature type="transmembrane region" description="Helical" evidence="5">
    <location>
        <begin position="105"/>
        <end position="124"/>
    </location>
</feature>
<keyword evidence="2 5" id="KW-0812">Transmembrane</keyword>
<evidence type="ECO:0000259" key="6">
    <source>
        <dbReference type="Pfam" id="PF04932"/>
    </source>
</evidence>
<evidence type="ECO:0000256" key="3">
    <source>
        <dbReference type="ARBA" id="ARBA00022989"/>
    </source>
</evidence>
<comment type="caution">
    <text evidence="7">The sequence shown here is derived from an EMBL/GenBank/DDBJ whole genome shotgun (WGS) entry which is preliminary data.</text>
</comment>
<gene>
    <name evidence="7" type="ORF">A3E39_01460</name>
</gene>
<dbReference type="STRING" id="1802399.A3E39_01460"/>
<evidence type="ECO:0000313" key="8">
    <source>
        <dbReference type="Proteomes" id="UP000176603"/>
    </source>
</evidence>
<reference evidence="7 8" key="1">
    <citation type="journal article" date="2016" name="Nat. Commun.">
        <title>Thousands of microbial genomes shed light on interconnected biogeochemical processes in an aquifer system.</title>
        <authorList>
            <person name="Anantharaman K."/>
            <person name="Brown C.T."/>
            <person name="Hug L.A."/>
            <person name="Sharon I."/>
            <person name="Castelle C.J."/>
            <person name="Probst A.J."/>
            <person name="Thomas B.C."/>
            <person name="Singh A."/>
            <person name="Wilkins M.J."/>
            <person name="Karaoz U."/>
            <person name="Brodie E.L."/>
            <person name="Williams K.H."/>
            <person name="Hubbard S.S."/>
            <person name="Banfield J.F."/>
        </authorList>
    </citation>
    <scope>NUCLEOTIDE SEQUENCE [LARGE SCALE GENOMIC DNA]</scope>
</reference>
<comment type="subcellular location">
    <subcellularLocation>
        <location evidence="1">Membrane</location>
        <topology evidence="1">Multi-pass membrane protein</topology>
    </subcellularLocation>
</comment>